<protein>
    <submittedName>
        <fullName evidence="2">Uncharacterized protein</fullName>
    </submittedName>
</protein>
<reference evidence="4 5" key="1">
    <citation type="journal article" date="2016" name="Front. Microbiol.">
        <title>Comprehensive Phylogenetic Analysis of Bovine Non-aureus Staphylococci Species Based on Whole-Genome Sequencing.</title>
        <authorList>
            <person name="Naushad S."/>
            <person name="Barkema H.W."/>
            <person name="Luby C."/>
            <person name="Condas L.A."/>
            <person name="Nobrega D.B."/>
            <person name="Carson D.A."/>
            <person name="De Buck J."/>
        </authorList>
    </citation>
    <scope>NUCLEOTIDE SEQUENCE [LARGE SCALE GENOMIC DNA]</scope>
    <source>
        <strain evidence="3 4">SNUC 1409</strain>
        <strain evidence="2 6">SNUC 4143</strain>
        <strain evidence="1 5">SNUC 761</strain>
    </source>
</reference>
<keyword evidence="4" id="KW-1185">Reference proteome</keyword>
<dbReference type="Proteomes" id="UP000243350">
    <property type="component" value="Unassembled WGS sequence"/>
</dbReference>
<dbReference type="RefSeq" id="WP_103166252.1">
    <property type="nucleotide sequence ID" value="NZ_CP130489.1"/>
</dbReference>
<organism evidence="2 6">
    <name type="scientific">Staphylococcus devriesei</name>
    <dbReference type="NCBI Taxonomy" id="586733"/>
    <lineage>
        <taxon>Bacteria</taxon>
        <taxon>Bacillati</taxon>
        <taxon>Bacillota</taxon>
        <taxon>Bacilli</taxon>
        <taxon>Bacillales</taxon>
        <taxon>Staphylococcaceae</taxon>
        <taxon>Staphylococcus</taxon>
    </lineage>
</organism>
<evidence type="ECO:0000313" key="2">
    <source>
        <dbReference type="EMBL" id="PTF10756.1"/>
    </source>
</evidence>
<reference evidence="2" key="2">
    <citation type="submission" date="2018-03" db="EMBL/GenBank/DDBJ databases">
        <authorList>
            <person name="Keele B.F."/>
        </authorList>
    </citation>
    <scope>NUCLEOTIDE SEQUENCE</scope>
    <source>
        <strain evidence="2">SNUC 4143</strain>
        <strain evidence="1">SNUC 761</strain>
    </source>
</reference>
<name>A0A2K4DPQ1_9STAP</name>
<dbReference type="EMBL" id="PYZI01000025">
    <property type="protein sequence ID" value="PTF11018.1"/>
    <property type="molecule type" value="Genomic_DNA"/>
</dbReference>
<accession>A0A2K4DPQ1</accession>
<dbReference type="EMBL" id="PYZH01000113">
    <property type="protein sequence ID" value="PTF10756.1"/>
    <property type="molecule type" value="Genomic_DNA"/>
</dbReference>
<dbReference type="GeneID" id="48886744"/>
<dbReference type="Proteomes" id="UP000242547">
    <property type="component" value="Unassembled WGS sequence"/>
</dbReference>
<evidence type="ECO:0000313" key="4">
    <source>
        <dbReference type="Proteomes" id="UP000242088"/>
    </source>
</evidence>
<evidence type="ECO:0000313" key="1">
    <source>
        <dbReference type="EMBL" id="PTE69532.1"/>
    </source>
</evidence>
<reference evidence="3" key="3">
    <citation type="submission" date="2018-03" db="EMBL/GenBank/DDBJ databases">
        <authorList>
            <person name="Naushad S."/>
        </authorList>
    </citation>
    <scope>NUCLEOTIDE SEQUENCE</scope>
    <source>
        <strain evidence="3">SNUC 1409</strain>
    </source>
</reference>
<dbReference type="EMBL" id="PYZL01000158">
    <property type="protein sequence ID" value="PTE69532.1"/>
    <property type="molecule type" value="Genomic_DNA"/>
</dbReference>
<evidence type="ECO:0000313" key="3">
    <source>
        <dbReference type="EMBL" id="PTF11018.1"/>
    </source>
</evidence>
<dbReference type="AlphaFoldDB" id="A0A2K4DPQ1"/>
<evidence type="ECO:0000313" key="6">
    <source>
        <dbReference type="Proteomes" id="UP000243350"/>
    </source>
</evidence>
<proteinExistence type="predicted"/>
<gene>
    <name evidence="1" type="ORF">BUY44_11575</name>
    <name evidence="3" type="ORF">BUY47_11755</name>
    <name evidence="2" type="ORF">BUY48_10890</name>
</gene>
<sequence>MRKFLIFSNIFILIFAFLNNKKVKDKYRISLNDIESDADILDQHGMYRDKDGNIYPKEELYE</sequence>
<comment type="caution">
    <text evidence="2">The sequence shown here is derived from an EMBL/GenBank/DDBJ whole genome shotgun (WGS) entry which is preliminary data.</text>
</comment>
<evidence type="ECO:0000313" key="5">
    <source>
        <dbReference type="Proteomes" id="UP000242547"/>
    </source>
</evidence>
<dbReference type="Proteomes" id="UP000242088">
    <property type="component" value="Unassembled WGS sequence"/>
</dbReference>